<evidence type="ECO:0000313" key="1">
    <source>
        <dbReference type="EMBL" id="MBC2622688.1"/>
    </source>
</evidence>
<gene>
    <name evidence="1" type="ORF">H7I73_23910</name>
</gene>
<protein>
    <submittedName>
        <fullName evidence="1">Uncharacterized protein</fullName>
    </submittedName>
</protein>
<proteinExistence type="predicted"/>
<dbReference type="AlphaFoldDB" id="A0A7X1BTA1"/>
<organism evidence="1 2">
    <name type="scientific">Citrobacter cronae</name>
    <dbReference type="NCBI Taxonomy" id="1748967"/>
    <lineage>
        <taxon>Bacteria</taxon>
        <taxon>Pseudomonadati</taxon>
        <taxon>Pseudomonadota</taxon>
        <taxon>Gammaproteobacteria</taxon>
        <taxon>Enterobacterales</taxon>
        <taxon>Enterobacteriaceae</taxon>
        <taxon>Citrobacter</taxon>
        <taxon>Citrobacter freundii complex</taxon>
    </lineage>
</organism>
<sequence length="78" mass="8526">MVGWMGEPKGSPGSLMAGKTNSIQLTTSKIGLFGGDLQIHQRGCHHGNDPYPNSTPVYLAFLLLPVAPLPHRYRPMRI</sequence>
<name>A0A7X1BTA1_9ENTR</name>
<dbReference type="EMBL" id="JACLAG010000010">
    <property type="protein sequence ID" value="MBC2622688.1"/>
    <property type="molecule type" value="Genomic_DNA"/>
</dbReference>
<dbReference type="Proteomes" id="UP000548504">
    <property type="component" value="Unassembled WGS sequence"/>
</dbReference>
<evidence type="ECO:0000313" key="2">
    <source>
        <dbReference type="Proteomes" id="UP000548504"/>
    </source>
</evidence>
<reference evidence="1 2" key="1">
    <citation type="submission" date="2020-08" db="EMBL/GenBank/DDBJ databases">
        <title>Emergence and comparative genomics analysis of Citrobacter in Fennec fox imported from North Africa to China.</title>
        <authorList>
            <person name="Zheng B."/>
        </authorList>
    </citation>
    <scope>NUCLEOTIDE SEQUENCE [LARGE SCALE GENOMIC DNA]</scope>
    <source>
        <strain evidence="1 2">FF141</strain>
    </source>
</reference>
<comment type="caution">
    <text evidence="1">The sequence shown here is derived from an EMBL/GenBank/DDBJ whole genome shotgun (WGS) entry which is preliminary data.</text>
</comment>
<accession>A0A7X1BTA1</accession>